<gene>
    <name evidence="5" type="ORF">CHR53_26300</name>
</gene>
<organism evidence="5 6">
    <name type="scientific">Neobacillus mesonae</name>
    <dbReference type="NCBI Taxonomy" id="1193713"/>
    <lineage>
        <taxon>Bacteria</taxon>
        <taxon>Bacillati</taxon>
        <taxon>Bacillota</taxon>
        <taxon>Bacilli</taxon>
        <taxon>Bacillales</taxon>
        <taxon>Bacillaceae</taxon>
        <taxon>Neobacillus</taxon>
    </lineage>
</organism>
<dbReference type="Gene3D" id="3.40.50.300">
    <property type="entry name" value="P-loop containing nucleotide triphosphate hydrolases"/>
    <property type="match status" value="1"/>
</dbReference>
<dbReference type="PROSITE" id="PS50893">
    <property type="entry name" value="ABC_TRANSPORTER_2"/>
    <property type="match status" value="1"/>
</dbReference>
<dbReference type="GO" id="GO:0005524">
    <property type="term" value="F:ATP binding"/>
    <property type="evidence" value="ECO:0007669"/>
    <property type="project" value="UniProtKB-KW"/>
</dbReference>
<dbReference type="GO" id="GO:0015188">
    <property type="term" value="F:L-isoleucine transmembrane transporter activity"/>
    <property type="evidence" value="ECO:0007669"/>
    <property type="project" value="TreeGrafter"/>
</dbReference>
<dbReference type="GO" id="GO:0005886">
    <property type="term" value="C:plasma membrane"/>
    <property type="evidence" value="ECO:0007669"/>
    <property type="project" value="TreeGrafter"/>
</dbReference>
<protein>
    <submittedName>
        <fullName evidence="5">ABC transporter ATP-binding protein</fullName>
    </submittedName>
</protein>
<dbReference type="PANTHER" id="PTHR45772:SF7">
    <property type="entry name" value="AMINO ACID ABC TRANSPORTER ATP-BINDING PROTEIN"/>
    <property type="match status" value="1"/>
</dbReference>
<keyword evidence="2" id="KW-0547">Nucleotide-binding</keyword>
<dbReference type="GO" id="GO:0015192">
    <property type="term" value="F:L-phenylalanine transmembrane transporter activity"/>
    <property type="evidence" value="ECO:0007669"/>
    <property type="project" value="TreeGrafter"/>
</dbReference>
<evidence type="ECO:0000313" key="5">
    <source>
        <dbReference type="EMBL" id="AZU65155.1"/>
    </source>
</evidence>
<dbReference type="AlphaFoldDB" id="A0A3Q9QYW5"/>
<dbReference type="InterPro" id="IPR032823">
    <property type="entry name" value="BCA_ABC_TP_C"/>
</dbReference>
<sequence length="240" mass="26290">MLEVKNITKRFRGLLAVNDLSFHVNKGEILGVIGPNGAGKSTTFNLITGVYKPDNGEVLLNGENISHLTSDIVCKKGLSRTFQVTRPFGDMTVIQNVMVGAFLKTSQLRNAKREAMQMVEFVGLADKANSVARTLSIIDQRRLEFARSLATDPSLLLLDECLAGLNNREVEEAIELIWKVKASGVTLVVIEHVMKVINAISDRVVVLNFGSKLKEGLPKEVMSDPIVIEAYLGKGFAQHA</sequence>
<dbReference type="SUPFAM" id="SSF52540">
    <property type="entry name" value="P-loop containing nucleoside triphosphate hydrolases"/>
    <property type="match status" value="1"/>
</dbReference>
<dbReference type="GO" id="GO:0015808">
    <property type="term" value="P:L-alanine transport"/>
    <property type="evidence" value="ECO:0007669"/>
    <property type="project" value="TreeGrafter"/>
</dbReference>
<keyword evidence="3 5" id="KW-0067">ATP-binding</keyword>
<dbReference type="Pfam" id="PF00005">
    <property type="entry name" value="ABC_tran"/>
    <property type="match status" value="1"/>
</dbReference>
<dbReference type="InterPro" id="IPR003439">
    <property type="entry name" value="ABC_transporter-like_ATP-bd"/>
</dbReference>
<dbReference type="InterPro" id="IPR051120">
    <property type="entry name" value="ABC_AA/LPS_Transport"/>
</dbReference>
<dbReference type="SMART" id="SM00382">
    <property type="entry name" value="AAA"/>
    <property type="match status" value="1"/>
</dbReference>
<dbReference type="CDD" id="cd03219">
    <property type="entry name" value="ABC_Mj1267_LivG_branched"/>
    <property type="match status" value="1"/>
</dbReference>
<evidence type="ECO:0000256" key="1">
    <source>
        <dbReference type="ARBA" id="ARBA00022448"/>
    </source>
</evidence>
<dbReference type="GO" id="GO:0042941">
    <property type="term" value="P:D-alanine transmembrane transport"/>
    <property type="evidence" value="ECO:0007669"/>
    <property type="project" value="TreeGrafter"/>
</dbReference>
<dbReference type="KEGG" id="nmk:CHR53_26300"/>
<keyword evidence="1" id="KW-0813">Transport</keyword>
<dbReference type="PANTHER" id="PTHR45772">
    <property type="entry name" value="CONSERVED COMPONENT OF ABC TRANSPORTER FOR NATURAL AMINO ACIDS-RELATED"/>
    <property type="match status" value="1"/>
</dbReference>
<keyword evidence="6" id="KW-1185">Reference proteome</keyword>
<evidence type="ECO:0000256" key="2">
    <source>
        <dbReference type="ARBA" id="ARBA00022741"/>
    </source>
</evidence>
<dbReference type="OrthoDB" id="9805514at2"/>
<dbReference type="InterPro" id="IPR027417">
    <property type="entry name" value="P-loop_NTPase"/>
</dbReference>
<evidence type="ECO:0000256" key="3">
    <source>
        <dbReference type="ARBA" id="ARBA00022840"/>
    </source>
</evidence>
<evidence type="ECO:0000259" key="4">
    <source>
        <dbReference type="PROSITE" id="PS50893"/>
    </source>
</evidence>
<dbReference type="GO" id="GO:0016887">
    <property type="term" value="F:ATP hydrolysis activity"/>
    <property type="evidence" value="ECO:0007669"/>
    <property type="project" value="InterPro"/>
</dbReference>
<reference evidence="5 6" key="1">
    <citation type="submission" date="2017-07" db="EMBL/GenBank/DDBJ databases">
        <title>The complete genome sequence of Bacillus mesonae strain H20-5, an efficient strain improving plant abiotic stress resistance.</title>
        <authorList>
            <person name="Kim S.Y."/>
            <person name="Song H."/>
            <person name="Sang M.K."/>
            <person name="Weon H.-Y."/>
            <person name="Song J."/>
        </authorList>
    </citation>
    <scope>NUCLEOTIDE SEQUENCE [LARGE SCALE GENOMIC DNA]</scope>
    <source>
        <strain evidence="5 6">H20-5</strain>
    </source>
</reference>
<dbReference type="GO" id="GO:0005304">
    <property type="term" value="F:L-valine transmembrane transporter activity"/>
    <property type="evidence" value="ECO:0007669"/>
    <property type="project" value="TreeGrafter"/>
</dbReference>
<dbReference type="GO" id="GO:1903805">
    <property type="term" value="P:L-valine import across plasma membrane"/>
    <property type="evidence" value="ECO:0007669"/>
    <property type="project" value="TreeGrafter"/>
</dbReference>
<name>A0A3Q9QYW5_9BACI</name>
<dbReference type="Proteomes" id="UP000282892">
    <property type="component" value="Chromosome"/>
</dbReference>
<proteinExistence type="predicted"/>
<dbReference type="EMBL" id="CP022572">
    <property type="protein sequence ID" value="AZU65155.1"/>
    <property type="molecule type" value="Genomic_DNA"/>
</dbReference>
<feature type="domain" description="ABC transporter" evidence="4">
    <location>
        <begin position="2"/>
        <end position="234"/>
    </location>
</feature>
<dbReference type="Pfam" id="PF12399">
    <property type="entry name" value="BCA_ABC_TP_C"/>
    <property type="match status" value="1"/>
</dbReference>
<accession>A0A3Q9QYW5</accession>
<evidence type="ECO:0000313" key="6">
    <source>
        <dbReference type="Proteomes" id="UP000282892"/>
    </source>
</evidence>
<dbReference type="InterPro" id="IPR003593">
    <property type="entry name" value="AAA+_ATPase"/>
</dbReference>
<dbReference type="GO" id="GO:1903806">
    <property type="term" value="P:L-isoleucine import across plasma membrane"/>
    <property type="evidence" value="ECO:0007669"/>
    <property type="project" value="TreeGrafter"/>
</dbReference>